<keyword evidence="2" id="KW-1185">Reference proteome</keyword>
<evidence type="ECO:0000313" key="2">
    <source>
        <dbReference type="Proteomes" id="UP001177003"/>
    </source>
</evidence>
<protein>
    <submittedName>
        <fullName evidence="1">Uncharacterized protein</fullName>
    </submittedName>
</protein>
<reference evidence="1" key="1">
    <citation type="submission" date="2023-04" db="EMBL/GenBank/DDBJ databases">
        <authorList>
            <person name="Vijverberg K."/>
            <person name="Xiong W."/>
            <person name="Schranz E."/>
        </authorList>
    </citation>
    <scope>NUCLEOTIDE SEQUENCE</scope>
</reference>
<dbReference type="EMBL" id="OX465080">
    <property type="protein sequence ID" value="CAI9278539.1"/>
    <property type="molecule type" value="Genomic_DNA"/>
</dbReference>
<evidence type="ECO:0000313" key="1">
    <source>
        <dbReference type="EMBL" id="CAI9278539.1"/>
    </source>
</evidence>
<organism evidence="1 2">
    <name type="scientific">Lactuca saligna</name>
    <name type="common">Willowleaf lettuce</name>
    <dbReference type="NCBI Taxonomy" id="75948"/>
    <lineage>
        <taxon>Eukaryota</taxon>
        <taxon>Viridiplantae</taxon>
        <taxon>Streptophyta</taxon>
        <taxon>Embryophyta</taxon>
        <taxon>Tracheophyta</taxon>
        <taxon>Spermatophyta</taxon>
        <taxon>Magnoliopsida</taxon>
        <taxon>eudicotyledons</taxon>
        <taxon>Gunneridae</taxon>
        <taxon>Pentapetalae</taxon>
        <taxon>asterids</taxon>
        <taxon>campanulids</taxon>
        <taxon>Asterales</taxon>
        <taxon>Asteraceae</taxon>
        <taxon>Cichorioideae</taxon>
        <taxon>Cichorieae</taxon>
        <taxon>Lactucinae</taxon>
        <taxon>Lactuca</taxon>
    </lineage>
</organism>
<proteinExistence type="predicted"/>
<sequence length="162" mass="17858">MASPKLLSTLRLSGRSMTFSRRMTYLFRWTEPPTRKVGVYVRTFDASYRLPTTDFLDEVLCKNGVNVYDLTPNVVNKKYAYGFATPVVSIPSGKTPSPGNPPDAPLVVLLHPIPSEGLEHVEDNKEGIVVGATSRVTRQIGLLSLATLSDMAKEKTSADRCR</sequence>
<dbReference type="Proteomes" id="UP001177003">
    <property type="component" value="Chromosome 4"/>
</dbReference>
<accession>A0AA35YR77</accession>
<gene>
    <name evidence="1" type="ORF">LSALG_LOCUS18397</name>
</gene>
<name>A0AA35YR77_LACSI</name>
<dbReference type="AlphaFoldDB" id="A0AA35YR77"/>